<dbReference type="GO" id="GO:0000329">
    <property type="term" value="C:fungal-type vacuole membrane"/>
    <property type="evidence" value="ECO:0007669"/>
    <property type="project" value="TreeGrafter"/>
</dbReference>
<keyword evidence="6 10" id="KW-1133">Transmembrane helix</keyword>
<evidence type="ECO:0000256" key="8">
    <source>
        <dbReference type="PIRNR" id="PIRNR002744"/>
    </source>
</evidence>
<dbReference type="GO" id="GO:0005886">
    <property type="term" value="C:plasma membrane"/>
    <property type="evidence" value="ECO:0007669"/>
    <property type="project" value="TreeGrafter"/>
</dbReference>
<evidence type="ECO:0000256" key="7">
    <source>
        <dbReference type="ARBA" id="ARBA00023136"/>
    </source>
</evidence>
<evidence type="ECO:0000256" key="1">
    <source>
        <dbReference type="ARBA" id="ARBA00004141"/>
    </source>
</evidence>
<comment type="subcellular location">
    <subcellularLocation>
        <location evidence="1">Membrane</location>
        <topology evidence="1">Multi-pass membrane protein</topology>
    </subcellularLocation>
</comment>
<evidence type="ECO:0008006" key="13">
    <source>
        <dbReference type="Google" id="ProtNLM"/>
    </source>
</evidence>
<evidence type="ECO:0000256" key="9">
    <source>
        <dbReference type="SAM" id="MobiDB-lite"/>
    </source>
</evidence>
<evidence type="ECO:0000313" key="12">
    <source>
        <dbReference type="Proteomes" id="UP000664521"/>
    </source>
</evidence>
<feature type="transmembrane region" description="Helical" evidence="10">
    <location>
        <begin position="260"/>
        <end position="280"/>
    </location>
</feature>
<proteinExistence type="inferred from homology"/>
<feature type="transmembrane region" description="Helical" evidence="10">
    <location>
        <begin position="493"/>
        <end position="512"/>
    </location>
</feature>
<feature type="compositionally biased region" description="Low complexity" evidence="9">
    <location>
        <begin position="28"/>
        <end position="37"/>
    </location>
</feature>
<keyword evidence="5 10" id="KW-0812">Transmembrane</keyword>
<evidence type="ECO:0000256" key="3">
    <source>
        <dbReference type="ARBA" id="ARBA00022448"/>
    </source>
</evidence>
<comment type="caution">
    <text evidence="11">The sequence shown here is derived from an EMBL/GenBank/DDBJ whole genome shotgun (WGS) entry which is preliminary data.</text>
</comment>
<dbReference type="AlphaFoldDB" id="A0A8H3IZR3"/>
<dbReference type="FunFam" id="1.10.4160.10:FF:000002">
    <property type="entry name" value="Purine-cytosine permease fcyB"/>
    <property type="match status" value="1"/>
</dbReference>
<evidence type="ECO:0000256" key="10">
    <source>
        <dbReference type="SAM" id="Phobius"/>
    </source>
</evidence>
<keyword evidence="4" id="KW-0597">Phosphoprotein</keyword>
<dbReference type="Proteomes" id="UP000664521">
    <property type="component" value="Unassembled WGS sequence"/>
</dbReference>
<feature type="transmembrane region" description="Helical" evidence="10">
    <location>
        <begin position="292"/>
        <end position="314"/>
    </location>
</feature>
<dbReference type="GO" id="GO:0022857">
    <property type="term" value="F:transmembrane transporter activity"/>
    <property type="evidence" value="ECO:0007669"/>
    <property type="project" value="InterPro"/>
</dbReference>
<feature type="compositionally biased region" description="Basic and acidic residues" evidence="9">
    <location>
        <begin position="11"/>
        <end position="27"/>
    </location>
</feature>
<evidence type="ECO:0000313" key="11">
    <source>
        <dbReference type="EMBL" id="CAF9935859.1"/>
    </source>
</evidence>
<dbReference type="PANTHER" id="PTHR31806">
    <property type="entry name" value="PURINE-CYTOSINE PERMEASE FCY2-RELATED"/>
    <property type="match status" value="1"/>
</dbReference>
<dbReference type="InterPro" id="IPR001248">
    <property type="entry name" value="Pur-cyt_permease"/>
</dbReference>
<keyword evidence="7 8" id="KW-0472">Membrane</keyword>
<feature type="transmembrane region" description="Helical" evidence="10">
    <location>
        <begin position="385"/>
        <end position="402"/>
    </location>
</feature>
<evidence type="ECO:0000256" key="4">
    <source>
        <dbReference type="ARBA" id="ARBA00022553"/>
    </source>
</evidence>
<evidence type="ECO:0000256" key="5">
    <source>
        <dbReference type="ARBA" id="ARBA00022692"/>
    </source>
</evidence>
<dbReference type="Pfam" id="PF02133">
    <property type="entry name" value="Transp_cyt_pur"/>
    <property type="match status" value="1"/>
</dbReference>
<feature type="transmembrane region" description="Helical" evidence="10">
    <location>
        <begin position="450"/>
        <end position="473"/>
    </location>
</feature>
<feature type="transmembrane region" description="Helical" evidence="10">
    <location>
        <begin position="115"/>
        <end position="137"/>
    </location>
</feature>
<accession>A0A8H3IZR3</accession>
<feature type="transmembrane region" description="Helical" evidence="10">
    <location>
        <begin position="158"/>
        <end position="182"/>
    </location>
</feature>
<reference evidence="11" key="1">
    <citation type="submission" date="2021-03" db="EMBL/GenBank/DDBJ databases">
        <authorList>
            <person name="Tagirdzhanova G."/>
        </authorList>
    </citation>
    <scope>NUCLEOTIDE SEQUENCE</scope>
</reference>
<protein>
    <recommendedName>
        <fullName evidence="13">Purine-cytosine permease</fullName>
    </recommendedName>
</protein>
<sequence>MDTTPSANLHADPEKALGEESVEDIHVSSDSSSSHDVLPLHVPETVSRWHKTIESIRGLEARGISRVPPSERVAPSLANDIQIVMLWYSANITANNLGVGFLGPLLFDLGFLDSALLVVFGCLLGSLGPAYTAIWGPQSGHRTMVIARYFMGYWPSKLIAVLNIILMIGYVVISCIIGGQILSAVSGGSMSVVVGIVIIALITWTIAVFGMTPFHVYERWAWIPQTLVLFILIGSAGPHFNTSLPSTGNSATIAANRLSFFALQLSVPVSWTGAGSDFFVYYPERIAKWKVFAMTFIGLSLSFIFVNLLAVGLASGVGSNADWDAAYSTSSGALILAGYDGLGGFGKLCGVIIALGLCTNNVPGTYAASLDFQALGKIWKAIPRYFWVTVATIIYFVCAVAGRDHLFLIFQNFLALMAYWVVIFITIVLEEHTIFKSHRNFDWAAYEDKSKLPIGLAALAAFLIGWVGPIVGMYQVWWTGPAAARLGDSGGDLGIWLGIGFTAVVFPPLRWAELRFVGR</sequence>
<dbReference type="GO" id="GO:0015851">
    <property type="term" value="P:nucleobase transport"/>
    <property type="evidence" value="ECO:0007669"/>
    <property type="project" value="UniProtKB-ARBA"/>
</dbReference>
<comment type="similarity">
    <text evidence="2 8">Belongs to the purine-cytosine permease (2.A.39) family.</text>
</comment>
<feature type="region of interest" description="Disordered" evidence="9">
    <location>
        <begin position="1"/>
        <end position="37"/>
    </location>
</feature>
<feature type="transmembrane region" description="Helical" evidence="10">
    <location>
        <begin position="221"/>
        <end position="240"/>
    </location>
</feature>
<evidence type="ECO:0000256" key="2">
    <source>
        <dbReference type="ARBA" id="ARBA00008974"/>
    </source>
</evidence>
<dbReference type="PIRSF" id="PIRSF002744">
    <property type="entry name" value="Pur-cyt_permease"/>
    <property type="match status" value="1"/>
</dbReference>
<dbReference type="EMBL" id="CAJPDS010000086">
    <property type="protein sequence ID" value="CAF9935859.1"/>
    <property type="molecule type" value="Genomic_DNA"/>
</dbReference>
<name>A0A8H3IZR3_9LECA</name>
<keyword evidence="12" id="KW-1185">Reference proteome</keyword>
<feature type="transmembrane region" description="Helical" evidence="10">
    <location>
        <begin position="408"/>
        <end position="429"/>
    </location>
</feature>
<dbReference type="OrthoDB" id="5428495at2759"/>
<evidence type="ECO:0000256" key="6">
    <source>
        <dbReference type="ARBA" id="ARBA00022989"/>
    </source>
</evidence>
<organism evidence="11 12">
    <name type="scientific">Heterodermia speciosa</name>
    <dbReference type="NCBI Taxonomy" id="116794"/>
    <lineage>
        <taxon>Eukaryota</taxon>
        <taxon>Fungi</taxon>
        <taxon>Dikarya</taxon>
        <taxon>Ascomycota</taxon>
        <taxon>Pezizomycotina</taxon>
        <taxon>Lecanoromycetes</taxon>
        <taxon>OSLEUM clade</taxon>
        <taxon>Lecanoromycetidae</taxon>
        <taxon>Caliciales</taxon>
        <taxon>Physciaceae</taxon>
        <taxon>Heterodermia</taxon>
    </lineage>
</organism>
<feature type="transmembrane region" description="Helical" evidence="10">
    <location>
        <begin position="334"/>
        <end position="357"/>
    </location>
</feature>
<dbReference type="PANTHER" id="PTHR31806:SF8">
    <property type="entry name" value="TRANSPORTER, PUTATIVE (AFU_ORTHOLOGUE AFUA_2G03000)-RELATED"/>
    <property type="match status" value="1"/>
</dbReference>
<dbReference type="InterPro" id="IPR026030">
    <property type="entry name" value="Pur-cyt_permease_Fcy2/21/22"/>
</dbReference>
<dbReference type="Gene3D" id="1.10.4160.10">
    <property type="entry name" value="Hydantoin permease"/>
    <property type="match status" value="1"/>
</dbReference>
<feature type="transmembrane region" description="Helical" evidence="10">
    <location>
        <begin position="188"/>
        <end position="209"/>
    </location>
</feature>
<keyword evidence="3 8" id="KW-0813">Transport</keyword>
<gene>
    <name evidence="11" type="ORF">HETSPECPRED_009923</name>
</gene>